<reference evidence="1 2" key="1">
    <citation type="submission" date="2020-09" db="EMBL/GenBank/DDBJ databases">
        <title>Characterization and genome sequencing of Ruminiclostridium sp. nov. MA18.</title>
        <authorList>
            <person name="Rettenmaier R."/>
            <person name="Kowollik M.-L."/>
            <person name="Liebl W."/>
            <person name="Zverlov V."/>
        </authorList>
    </citation>
    <scope>NUCLEOTIDE SEQUENCE [LARGE SCALE GENOMIC DNA]</scope>
    <source>
        <strain evidence="1 2">MA18</strain>
    </source>
</reference>
<sequence>MPMEKAIIEIVNGSRMGEVISVLYYPNEYTIETGNQYASTTIVGLSEPINQFVSGNSETLSMELFFDTYETNEDVRKYTTRVTMLAKVDSELHAPPIVKFTWGGSRGGTFKGFMEKVTQKFTMFTESGVPVRAVLNISLKSSKSIKEQFQEIPRNSSDRTKQRVLSQGEHLWMLASKEYQDPEMWREIARANNIDNPRLITGGKNIIIPRLR</sequence>
<dbReference type="Proteomes" id="UP000306409">
    <property type="component" value="Chromosome"/>
</dbReference>
<dbReference type="PROSITE" id="PS51782">
    <property type="entry name" value="LYSM"/>
    <property type="match status" value="1"/>
</dbReference>
<dbReference type="EMBL" id="CP061336">
    <property type="protein sequence ID" value="QNU66045.1"/>
    <property type="molecule type" value="Genomic_DNA"/>
</dbReference>
<evidence type="ECO:0000313" key="2">
    <source>
        <dbReference type="Proteomes" id="UP000306409"/>
    </source>
</evidence>
<protein>
    <submittedName>
        <fullName evidence="1">Peptidoglycan-binding protein</fullName>
    </submittedName>
</protein>
<organism evidence="1 2">
    <name type="scientific">Ruminiclostridium herbifermentans</name>
    <dbReference type="NCBI Taxonomy" id="2488810"/>
    <lineage>
        <taxon>Bacteria</taxon>
        <taxon>Bacillati</taxon>
        <taxon>Bacillota</taxon>
        <taxon>Clostridia</taxon>
        <taxon>Eubacteriales</taxon>
        <taxon>Oscillospiraceae</taxon>
        <taxon>Ruminiclostridium</taxon>
    </lineage>
</organism>
<dbReference type="KEGG" id="rher:EHE19_014300"/>
<dbReference type="AlphaFoldDB" id="A0A4U7JLD2"/>
<dbReference type="InterPro" id="IPR018392">
    <property type="entry name" value="LysM"/>
</dbReference>
<dbReference type="OrthoDB" id="9815939at2"/>
<name>A0A4U7JLD2_9FIRM</name>
<dbReference type="Gene3D" id="3.10.350.10">
    <property type="entry name" value="LysM domain"/>
    <property type="match status" value="1"/>
</dbReference>
<dbReference type="Pfam" id="PF19266">
    <property type="entry name" value="CIS_tube"/>
    <property type="match status" value="1"/>
</dbReference>
<keyword evidence="2" id="KW-1185">Reference proteome</keyword>
<dbReference type="InterPro" id="IPR036779">
    <property type="entry name" value="LysM_dom_sf"/>
</dbReference>
<evidence type="ECO:0000313" key="1">
    <source>
        <dbReference type="EMBL" id="QNU66045.1"/>
    </source>
</evidence>
<dbReference type="InterPro" id="IPR045361">
    <property type="entry name" value="CIS_tube_prot_N"/>
</dbReference>
<proteinExistence type="predicted"/>
<accession>A0A4U7JLD2</accession>
<gene>
    <name evidence="1" type="ORF">EHE19_014300</name>
</gene>
<dbReference type="RefSeq" id="WP_137696793.1">
    <property type="nucleotide sequence ID" value="NZ_CP061336.1"/>
</dbReference>